<reference evidence="2 3" key="1">
    <citation type="submission" date="2022-11" db="EMBL/GenBank/DDBJ databases">
        <title>Anaerobic phenanthrene biodegradation by a DNRA strain PheN6.</title>
        <authorList>
            <person name="Zhang Z."/>
        </authorList>
    </citation>
    <scope>NUCLEOTIDE SEQUENCE [LARGE SCALE GENOMIC DNA]</scope>
    <source>
        <strain evidence="2 3">PheN6</strain>
    </source>
</reference>
<dbReference type="RefSeq" id="WP_272460851.1">
    <property type="nucleotide sequence ID" value="NZ_JAPFQL010000008.1"/>
</dbReference>
<keyword evidence="3" id="KW-1185">Reference proteome</keyword>
<dbReference type="EMBL" id="JAPFQL010000008">
    <property type="protein sequence ID" value="MDC5696275.1"/>
    <property type="molecule type" value="Genomic_DNA"/>
</dbReference>
<evidence type="ECO:0000256" key="1">
    <source>
        <dbReference type="SAM" id="Phobius"/>
    </source>
</evidence>
<gene>
    <name evidence="2" type="ORF">OO014_03325</name>
</gene>
<name>A0ABT5GDB2_9MICO</name>
<sequence>MASTRDAGAGRPDLQDPDRAAGRRADLIGLVALVLGFAAVAALIWLWALTLPNVNPPNWVRILGVLWLPVGVVGAGWAGLLGLRGPGRRWSVVGLSLAGLAVVGFVTLIATASY</sequence>
<protein>
    <submittedName>
        <fullName evidence="2">Uncharacterized protein</fullName>
    </submittedName>
</protein>
<evidence type="ECO:0000313" key="3">
    <source>
        <dbReference type="Proteomes" id="UP001150259"/>
    </source>
</evidence>
<accession>A0ABT5GDB2</accession>
<keyword evidence="1" id="KW-0472">Membrane</keyword>
<proteinExistence type="predicted"/>
<dbReference type="Proteomes" id="UP001150259">
    <property type="component" value="Unassembled WGS sequence"/>
</dbReference>
<evidence type="ECO:0000313" key="2">
    <source>
        <dbReference type="EMBL" id="MDC5696275.1"/>
    </source>
</evidence>
<feature type="transmembrane region" description="Helical" evidence="1">
    <location>
        <begin position="59"/>
        <end position="83"/>
    </location>
</feature>
<comment type="caution">
    <text evidence="2">The sequence shown here is derived from an EMBL/GenBank/DDBJ whole genome shotgun (WGS) entry which is preliminary data.</text>
</comment>
<keyword evidence="1" id="KW-1133">Transmembrane helix</keyword>
<organism evidence="2 3">
    <name type="scientific">Intrasporangium calvum</name>
    <dbReference type="NCBI Taxonomy" id="53358"/>
    <lineage>
        <taxon>Bacteria</taxon>
        <taxon>Bacillati</taxon>
        <taxon>Actinomycetota</taxon>
        <taxon>Actinomycetes</taxon>
        <taxon>Micrococcales</taxon>
        <taxon>Intrasporangiaceae</taxon>
        <taxon>Intrasporangium</taxon>
    </lineage>
</organism>
<feature type="transmembrane region" description="Helical" evidence="1">
    <location>
        <begin position="27"/>
        <end position="47"/>
    </location>
</feature>
<keyword evidence="1" id="KW-0812">Transmembrane</keyword>
<feature type="transmembrane region" description="Helical" evidence="1">
    <location>
        <begin position="90"/>
        <end position="112"/>
    </location>
</feature>